<organism evidence="2 3">
    <name type="scientific">Nitratidesulfovibrio oxamicus</name>
    <dbReference type="NCBI Taxonomy" id="32016"/>
    <lineage>
        <taxon>Bacteria</taxon>
        <taxon>Pseudomonadati</taxon>
        <taxon>Thermodesulfobacteriota</taxon>
        <taxon>Desulfovibrionia</taxon>
        <taxon>Desulfovibrionales</taxon>
        <taxon>Desulfovibrionaceae</taxon>
        <taxon>Nitratidesulfovibrio</taxon>
    </lineage>
</organism>
<keyword evidence="3" id="KW-1185">Reference proteome</keyword>
<feature type="compositionally biased region" description="Low complexity" evidence="1">
    <location>
        <begin position="21"/>
        <end position="34"/>
    </location>
</feature>
<sequence>MTQSADQSAAISSVSPADAVTATAPTGSSATGPSVIGEDMAALAARQKAFVASGAVLPSGAR</sequence>
<name>A0ABS0IZJ8_9BACT</name>
<dbReference type="Proteomes" id="UP001194469">
    <property type="component" value="Unassembled WGS sequence"/>
</dbReference>
<gene>
    <name evidence="2" type="ORF">FVW20_00810</name>
</gene>
<accession>A0ABS0IZJ8</accession>
<evidence type="ECO:0000256" key="1">
    <source>
        <dbReference type="SAM" id="MobiDB-lite"/>
    </source>
</evidence>
<feature type="non-terminal residue" evidence="2">
    <location>
        <position position="62"/>
    </location>
</feature>
<proteinExistence type="predicted"/>
<feature type="region of interest" description="Disordered" evidence="1">
    <location>
        <begin position="1"/>
        <end position="34"/>
    </location>
</feature>
<comment type="caution">
    <text evidence="2">The sequence shown here is derived from an EMBL/GenBank/DDBJ whole genome shotgun (WGS) entry which is preliminary data.</text>
</comment>
<feature type="compositionally biased region" description="Polar residues" evidence="1">
    <location>
        <begin position="1"/>
        <end position="15"/>
    </location>
</feature>
<dbReference type="EMBL" id="VRYY01000015">
    <property type="protein sequence ID" value="MBG3875603.1"/>
    <property type="molecule type" value="Genomic_DNA"/>
</dbReference>
<evidence type="ECO:0000313" key="2">
    <source>
        <dbReference type="EMBL" id="MBG3875603.1"/>
    </source>
</evidence>
<evidence type="ECO:0000313" key="3">
    <source>
        <dbReference type="Proteomes" id="UP001194469"/>
    </source>
</evidence>
<protein>
    <submittedName>
        <fullName evidence="2">Uncharacterized protein</fullName>
    </submittedName>
</protein>
<reference evidence="2 3" key="1">
    <citation type="submission" date="2019-08" db="EMBL/GenBank/DDBJ databases">
        <authorList>
            <person name="Luo N."/>
        </authorList>
    </citation>
    <scope>NUCLEOTIDE SEQUENCE [LARGE SCALE GENOMIC DNA]</scope>
    <source>
        <strain evidence="2 3">NCIMB 9442</strain>
    </source>
</reference>